<dbReference type="Proteomes" id="UP000029492">
    <property type="component" value="Chromosome"/>
</dbReference>
<dbReference type="eggNOG" id="ENOG503108M">
    <property type="taxonomic scope" value="Bacteria"/>
</dbReference>
<name>A0A089P1N4_9HYPH</name>
<evidence type="ECO:0000313" key="2">
    <source>
        <dbReference type="EMBL" id="AIQ91933.1"/>
    </source>
</evidence>
<keyword evidence="1" id="KW-0732">Signal</keyword>
<evidence type="ECO:0000256" key="1">
    <source>
        <dbReference type="SAM" id="SignalP"/>
    </source>
</evidence>
<sequence>MARFPALIGLTVILLTQGAGAADLRERSPLGRFRATCEDLATFCFADACGGDQIAAAQGCRARCPSASIIDVVPSVCRPPDVQPAMGLRRRG</sequence>
<dbReference type="EMBL" id="CP003811">
    <property type="protein sequence ID" value="AIQ91933.1"/>
    <property type="molecule type" value="Genomic_DNA"/>
</dbReference>
<feature type="chain" id="PRO_5001848218" evidence="1">
    <location>
        <begin position="22"/>
        <end position="92"/>
    </location>
</feature>
<proteinExistence type="predicted"/>
<dbReference type="AlphaFoldDB" id="A0A089P1N4"/>
<accession>A0A089P1N4</accession>
<dbReference type="HOGENOM" id="CLU_2409880_0_0_5"/>
<gene>
    <name evidence="2" type="ORF">MOC_4178</name>
</gene>
<dbReference type="KEGG" id="mor:MOC_4178"/>
<protein>
    <submittedName>
        <fullName evidence="2">Protein of unassigned function</fullName>
    </submittedName>
</protein>
<organism evidence="2 3">
    <name type="scientific">Methylobacterium oryzae CBMB20</name>
    <dbReference type="NCBI Taxonomy" id="693986"/>
    <lineage>
        <taxon>Bacteria</taxon>
        <taxon>Pseudomonadati</taxon>
        <taxon>Pseudomonadota</taxon>
        <taxon>Alphaproteobacteria</taxon>
        <taxon>Hyphomicrobiales</taxon>
        <taxon>Methylobacteriaceae</taxon>
        <taxon>Methylobacterium</taxon>
    </lineage>
</organism>
<dbReference type="GeneID" id="96606115"/>
<feature type="signal peptide" evidence="1">
    <location>
        <begin position="1"/>
        <end position="21"/>
    </location>
</feature>
<dbReference type="RefSeq" id="WP_043758962.1">
    <property type="nucleotide sequence ID" value="NZ_CP003811.1"/>
</dbReference>
<evidence type="ECO:0000313" key="3">
    <source>
        <dbReference type="Proteomes" id="UP000029492"/>
    </source>
</evidence>
<reference evidence="2 3" key="1">
    <citation type="journal article" date="2014" name="PLoS ONE">
        <title>Genome Information of Methylobacterium oryzae, a Plant-Probiotic Methylotroph in the Phyllosphere.</title>
        <authorList>
            <person name="Kwak M.J."/>
            <person name="Jeong H."/>
            <person name="Madhaiyan M."/>
            <person name="Lee Y."/>
            <person name="Sa T.M."/>
            <person name="Oh T.K."/>
            <person name="Kim J.F."/>
        </authorList>
    </citation>
    <scope>NUCLEOTIDE SEQUENCE [LARGE SCALE GENOMIC DNA]</scope>
    <source>
        <strain evidence="2 3">CBMB20</strain>
    </source>
</reference>
<dbReference type="STRING" id="693986.MOC_4178"/>
<keyword evidence="3" id="KW-1185">Reference proteome</keyword>